<dbReference type="Proteomes" id="UP000199092">
    <property type="component" value="Chromosome I"/>
</dbReference>
<dbReference type="Pfam" id="PF01663">
    <property type="entry name" value="Phosphodiest"/>
    <property type="match status" value="1"/>
</dbReference>
<dbReference type="EMBL" id="LT629749">
    <property type="protein sequence ID" value="SDS40930.1"/>
    <property type="molecule type" value="Genomic_DNA"/>
</dbReference>
<accession>A0A1H1RYZ8</accession>
<dbReference type="Gene3D" id="3.40.720.10">
    <property type="entry name" value="Alkaline Phosphatase, subunit A"/>
    <property type="match status" value="1"/>
</dbReference>
<protein>
    <submittedName>
        <fullName evidence="1">Predicted pyrophosphatase or phosphodiesterase, AlkP superfamily</fullName>
    </submittedName>
</protein>
<evidence type="ECO:0000313" key="2">
    <source>
        <dbReference type="Proteomes" id="UP000199092"/>
    </source>
</evidence>
<dbReference type="AlphaFoldDB" id="A0A1H1RYZ8"/>
<dbReference type="PANTHER" id="PTHR10151:SF120">
    <property type="entry name" value="BIS(5'-ADENOSYL)-TRIPHOSPHATASE"/>
    <property type="match status" value="1"/>
</dbReference>
<dbReference type="InterPro" id="IPR002591">
    <property type="entry name" value="Phosphodiest/P_Trfase"/>
</dbReference>
<organism evidence="1 2">
    <name type="scientific">Friedmanniella luteola</name>
    <dbReference type="NCBI Taxonomy" id="546871"/>
    <lineage>
        <taxon>Bacteria</taxon>
        <taxon>Bacillati</taxon>
        <taxon>Actinomycetota</taxon>
        <taxon>Actinomycetes</taxon>
        <taxon>Propionibacteriales</taxon>
        <taxon>Nocardioidaceae</taxon>
        <taxon>Friedmanniella</taxon>
    </lineage>
</organism>
<dbReference type="InterPro" id="IPR017850">
    <property type="entry name" value="Alkaline_phosphatase_core_sf"/>
</dbReference>
<gene>
    <name evidence="1" type="ORF">SAMN04488543_1678</name>
</gene>
<sequence>MTPAVAATSTSLPGLVLPAYGTGSLADLMPSIGAHLGVPGAAADVLDLPAASRYVVVLVDGLGWNLVRRSAREVPFLAALLAAGRPLTSGVPSTTVTSLTSLGTGLPPGQHGMVGYTSRVPDTGEILNALTWESDLLARAYQPRATFFERAAAAGVQVSSVGLQRFQGSGLTEAALRGAAFVPFEHERAEERRIGLVTAAAAQGDRSLVYAYERQLDHVGHGHGCNSEDWLRQLIRVDAMCERLRDALPDDVVLVVTGDHGMVDVPRAHQVVAEDEPELMAGVSALAGEGRFRQLYVDVDDPARVAARWRDLLGDRAWVRTRDEAVDEGWFGPVADDLRERYGHVLVALRGDWAVMTRQYPRELTLVGMHGSLTEAEMLVPLLVG</sequence>
<keyword evidence="2" id="KW-1185">Reference proteome</keyword>
<dbReference type="PANTHER" id="PTHR10151">
    <property type="entry name" value="ECTONUCLEOTIDE PYROPHOSPHATASE/PHOSPHODIESTERASE"/>
    <property type="match status" value="1"/>
</dbReference>
<evidence type="ECO:0000313" key="1">
    <source>
        <dbReference type="EMBL" id="SDS40930.1"/>
    </source>
</evidence>
<proteinExistence type="predicted"/>
<dbReference type="STRING" id="546871.SAMN04488543_1678"/>
<reference evidence="1 2" key="1">
    <citation type="submission" date="2016-10" db="EMBL/GenBank/DDBJ databases">
        <authorList>
            <person name="de Groot N.N."/>
        </authorList>
    </citation>
    <scope>NUCLEOTIDE SEQUENCE [LARGE SCALE GENOMIC DNA]</scope>
    <source>
        <strain evidence="1 2">DSM 21741</strain>
    </source>
</reference>
<dbReference type="OrthoDB" id="9779267at2"/>
<dbReference type="SUPFAM" id="SSF53649">
    <property type="entry name" value="Alkaline phosphatase-like"/>
    <property type="match status" value="1"/>
</dbReference>
<name>A0A1H1RYZ8_9ACTN</name>
<dbReference type="GO" id="GO:0016787">
    <property type="term" value="F:hydrolase activity"/>
    <property type="evidence" value="ECO:0007669"/>
    <property type="project" value="UniProtKB-ARBA"/>
</dbReference>